<keyword evidence="2" id="KW-1185">Reference proteome</keyword>
<keyword evidence="1" id="KW-1133">Transmembrane helix</keyword>
<reference evidence="3" key="1">
    <citation type="submission" date="2025-08" db="UniProtKB">
        <authorList>
            <consortium name="RefSeq"/>
        </authorList>
    </citation>
    <scope>IDENTIFICATION</scope>
    <source>
        <tissue evidence="3">Thorax and Abdomen</tissue>
    </source>
</reference>
<dbReference type="GeneID" id="107218135"/>
<keyword evidence="1" id="KW-0472">Membrane</keyword>
<keyword evidence="1" id="KW-0812">Transmembrane</keyword>
<dbReference type="OrthoDB" id="6578935at2759"/>
<sequence>MARPIYECNFGLRSENYTASGPIFCTINKQYCCNSQCCLVQRRPTRQLWEAWYFWLGLALLALFLLTSVSSYLVSSCRHNLHAAPFGFSNQRSLSRDGQNGANSPNQISVNVIATPETLSPHRKMVLVAPRASLTHMTPVVA</sequence>
<accession>A0A6J0B8U0</accession>
<proteinExistence type="predicted"/>
<evidence type="ECO:0000313" key="3">
    <source>
        <dbReference type="RefSeq" id="XP_015511390.1"/>
    </source>
</evidence>
<dbReference type="InParanoid" id="A0A6J0B8U0"/>
<gene>
    <name evidence="3" type="primary">LOC107218135</name>
</gene>
<dbReference type="KEGG" id="nlo:107218135"/>
<feature type="transmembrane region" description="Helical" evidence="1">
    <location>
        <begin position="52"/>
        <end position="74"/>
    </location>
</feature>
<organism evidence="3">
    <name type="scientific">Neodiprion lecontei</name>
    <name type="common">Redheaded pine sawfly</name>
    <dbReference type="NCBI Taxonomy" id="441921"/>
    <lineage>
        <taxon>Eukaryota</taxon>
        <taxon>Metazoa</taxon>
        <taxon>Ecdysozoa</taxon>
        <taxon>Arthropoda</taxon>
        <taxon>Hexapoda</taxon>
        <taxon>Insecta</taxon>
        <taxon>Pterygota</taxon>
        <taxon>Neoptera</taxon>
        <taxon>Endopterygota</taxon>
        <taxon>Hymenoptera</taxon>
        <taxon>Tenthredinoidea</taxon>
        <taxon>Diprionidae</taxon>
        <taxon>Diprioninae</taxon>
        <taxon>Neodiprion</taxon>
    </lineage>
</organism>
<evidence type="ECO:0000256" key="1">
    <source>
        <dbReference type="SAM" id="Phobius"/>
    </source>
</evidence>
<dbReference type="AlphaFoldDB" id="A0A6J0B8U0"/>
<name>A0A6J0B8U0_NEOLC</name>
<protein>
    <submittedName>
        <fullName evidence="3">Uncharacterized protein LOC107218135</fullName>
    </submittedName>
</protein>
<dbReference type="RefSeq" id="XP_015511390.1">
    <property type="nucleotide sequence ID" value="XM_015655904.2"/>
</dbReference>
<dbReference type="Proteomes" id="UP000829291">
    <property type="component" value="Chromosome 2"/>
</dbReference>
<evidence type="ECO:0000313" key="2">
    <source>
        <dbReference type="Proteomes" id="UP000829291"/>
    </source>
</evidence>